<proteinExistence type="predicted"/>
<keyword evidence="9" id="KW-0812">Transmembrane</keyword>
<keyword evidence="3" id="KW-0808">Transferase</keyword>
<feature type="domain" description="Protein kinase" evidence="10">
    <location>
        <begin position="15"/>
        <end position="274"/>
    </location>
</feature>
<evidence type="ECO:0000259" key="10">
    <source>
        <dbReference type="PROSITE" id="PS50011"/>
    </source>
</evidence>
<dbReference type="Gene3D" id="1.10.510.10">
    <property type="entry name" value="Transferase(Phosphotransferase) domain 1"/>
    <property type="match status" value="1"/>
</dbReference>
<dbReference type="OrthoDB" id="9801841at2"/>
<evidence type="ECO:0000256" key="9">
    <source>
        <dbReference type="SAM" id="Phobius"/>
    </source>
</evidence>
<keyword evidence="2" id="KW-0723">Serine/threonine-protein kinase</keyword>
<dbReference type="EMBL" id="FOIE01000002">
    <property type="protein sequence ID" value="SET08213.1"/>
    <property type="molecule type" value="Genomic_DNA"/>
</dbReference>
<keyword evidence="9" id="KW-0472">Membrane</keyword>
<feature type="binding site" evidence="7">
    <location>
        <position position="44"/>
    </location>
    <ligand>
        <name>ATP</name>
        <dbReference type="ChEBI" id="CHEBI:30616"/>
    </ligand>
</feature>
<evidence type="ECO:0000256" key="7">
    <source>
        <dbReference type="PROSITE-ProRule" id="PRU10141"/>
    </source>
</evidence>
<dbReference type="InterPro" id="IPR017441">
    <property type="entry name" value="Protein_kinase_ATP_BS"/>
</dbReference>
<dbReference type="EC" id="2.7.11.1" evidence="1"/>
<keyword evidence="5 11" id="KW-0418">Kinase</keyword>
<sequence length="455" mass="46771">MEPERQLIADALPAYDVGEVLGQGGFGVVLAARHRQLHRRVAIKQLPRAVAADVAVRRRFTAEARVLASLDHPHVVPVYDFVEREDLCLLVMELLPGGTLRDRSTTTGLTAPHAVAIALACAAGLSAAHERGVLHRDVKPENMLFAASGAIKVTDFGIAKVVGGTETLLTRAGEVVGTPAYMAPEQVRGGELSPATDVYALATMLYELLSGVLPFTADGNAMSLLFKHAYEAPTPLADVAAGVPAPVAEVVMSGLATDPGERSATAASFGVALAEAGTRAWGPGWLSADGMPVVSGAERIVAPTRGTIGRPDRPVAAGTSGSPRPPVGGGPAPSPRGAADAPDRDRPVDVTAATSAPQEPSPSAPGAADRETAAVDGDVEPDGAAGRARPRRSPWATAAIAVVVLLLVIAALLLLPRLFTVYVAPVGGMVLPALSAPRAGGARRRTGDPPRRPGR</sequence>
<evidence type="ECO:0000256" key="4">
    <source>
        <dbReference type="ARBA" id="ARBA00022741"/>
    </source>
</evidence>
<dbReference type="Gene3D" id="3.30.200.20">
    <property type="entry name" value="Phosphorylase Kinase, domain 1"/>
    <property type="match status" value="1"/>
</dbReference>
<dbReference type="PANTHER" id="PTHR43289:SF6">
    <property type="entry name" value="SERINE_THREONINE-PROTEIN KINASE NEKL-3"/>
    <property type="match status" value="1"/>
</dbReference>
<dbReference type="InterPro" id="IPR008271">
    <property type="entry name" value="Ser/Thr_kinase_AS"/>
</dbReference>
<dbReference type="PROSITE" id="PS00108">
    <property type="entry name" value="PROTEIN_KINASE_ST"/>
    <property type="match status" value="1"/>
</dbReference>
<gene>
    <name evidence="11" type="ORF">SAMN04488546_1370</name>
</gene>
<feature type="compositionally biased region" description="Pro residues" evidence="8">
    <location>
        <begin position="323"/>
        <end position="334"/>
    </location>
</feature>
<dbReference type="PROSITE" id="PS00107">
    <property type="entry name" value="PROTEIN_KINASE_ATP"/>
    <property type="match status" value="1"/>
</dbReference>
<evidence type="ECO:0000256" key="8">
    <source>
        <dbReference type="SAM" id="MobiDB-lite"/>
    </source>
</evidence>
<keyword evidence="12" id="KW-1185">Reference proteome</keyword>
<dbReference type="PROSITE" id="PS50011">
    <property type="entry name" value="PROTEIN_KINASE_DOM"/>
    <property type="match status" value="1"/>
</dbReference>
<dbReference type="RefSeq" id="WP_091440997.1">
    <property type="nucleotide sequence ID" value="NZ_FOIE01000002.1"/>
</dbReference>
<evidence type="ECO:0000256" key="6">
    <source>
        <dbReference type="ARBA" id="ARBA00022840"/>
    </source>
</evidence>
<dbReference type="GO" id="GO:0005524">
    <property type="term" value="F:ATP binding"/>
    <property type="evidence" value="ECO:0007669"/>
    <property type="project" value="UniProtKB-UniRule"/>
</dbReference>
<dbReference type="InterPro" id="IPR011009">
    <property type="entry name" value="Kinase-like_dom_sf"/>
</dbReference>
<protein>
    <recommendedName>
        <fullName evidence="1">non-specific serine/threonine protein kinase</fullName>
        <ecNumber evidence="1">2.7.11.1</ecNumber>
    </recommendedName>
</protein>
<evidence type="ECO:0000256" key="1">
    <source>
        <dbReference type="ARBA" id="ARBA00012513"/>
    </source>
</evidence>
<keyword evidence="4 7" id="KW-0547">Nucleotide-binding</keyword>
<dbReference type="SMART" id="SM00220">
    <property type="entry name" value="S_TKc"/>
    <property type="match status" value="1"/>
</dbReference>
<dbReference type="SUPFAM" id="SSF56112">
    <property type="entry name" value="Protein kinase-like (PK-like)"/>
    <property type="match status" value="1"/>
</dbReference>
<feature type="compositionally biased region" description="Low complexity" evidence="8">
    <location>
        <begin position="383"/>
        <end position="392"/>
    </location>
</feature>
<dbReference type="InterPro" id="IPR000719">
    <property type="entry name" value="Prot_kinase_dom"/>
</dbReference>
<reference evidence="12" key="1">
    <citation type="submission" date="2016-10" db="EMBL/GenBank/DDBJ databases">
        <authorList>
            <person name="Varghese N."/>
            <person name="Submissions S."/>
        </authorList>
    </citation>
    <scope>NUCLEOTIDE SEQUENCE [LARGE SCALE GENOMIC DNA]</scope>
    <source>
        <strain evidence="12">DSM 44209</strain>
    </source>
</reference>
<feature type="region of interest" description="Disordered" evidence="8">
    <location>
        <begin position="302"/>
        <end position="392"/>
    </location>
</feature>
<dbReference type="CDD" id="cd14014">
    <property type="entry name" value="STKc_PknB_like"/>
    <property type="match status" value="1"/>
</dbReference>
<keyword evidence="9" id="KW-1133">Transmembrane helix</keyword>
<accession>A0A1I0BMJ1</accession>
<evidence type="ECO:0000313" key="12">
    <source>
        <dbReference type="Proteomes" id="UP000198507"/>
    </source>
</evidence>
<dbReference type="Pfam" id="PF00069">
    <property type="entry name" value="Pkinase"/>
    <property type="match status" value="1"/>
</dbReference>
<name>A0A1I0BMJ1_9ACTN</name>
<evidence type="ECO:0000256" key="3">
    <source>
        <dbReference type="ARBA" id="ARBA00022679"/>
    </source>
</evidence>
<evidence type="ECO:0000256" key="5">
    <source>
        <dbReference type="ARBA" id="ARBA00022777"/>
    </source>
</evidence>
<evidence type="ECO:0000313" key="11">
    <source>
        <dbReference type="EMBL" id="SET08213.1"/>
    </source>
</evidence>
<organism evidence="11 12">
    <name type="scientific">Geodermatophilus poikilotrophus</name>
    <dbReference type="NCBI Taxonomy" id="1333667"/>
    <lineage>
        <taxon>Bacteria</taxon>
        <taxon>Bacillati</taxon>
        <taxon>Actinomycetota</taxon>
        <taxon>Actinomycetes</taxon>
        <taxon>Geodermatophilales</taxon>
        <taxon>Geodermatophilaceae</taxon>
        <taxon>Geodermatophilus</taxon>
    </lineage>
</organism>
<dbReference type="Proteomes" id="UP000198507">
    <property type="component" value="Unassembled WGS sequence"/>
</dbReference>
<dbReference type="GO" id="GO:0004674">
    <property type="term" value="F:protein serine/threonine kinase activity"/>
    <property type="evidence" value="ECO:0007669"/>
    <property type="project" value="UniProtKB-KW"/>
</dbReference>
<feature type="transmembrane region" description="Helical" evidence="9">
    <location>
        <begin position="395"/>
        <end position="413"/>
    </location>
</feature>
<dbReference type="PANTHER" id="PTHR43289">
    <property type="entry name" value="MITOGEN-ACTIVATED PROTEIN KINASE KINASE KINASE 20-RELATED"/>
    <property type="match status" value="1"/>
</dbReference>
<dbReference type="AlphaFoldDB" id="A0A1I0BMJ1"/>
<evidence type="ECO:0000256" key="2">
    <source>
        <dbReference type="ARBA" id="ARBA00022527"/>
    </source>
</evidence>
<keyword evidence="6 7" id="KW-0067">ATP-binding</keyword>